<keyword evidence="1" id="KW-1133">Transmembrane helix</keyword>
<accession>A0A136JD55</accession>
<protein>
    <submittedName>
        <fullName evidence="2">Uncharacterized protein</fullName>
    </submittedName>
</protein>
<keyword evidence="1" id="KW-0812">Transmembrane</keyword>
<proteinExistence type="predicted"/>
<dbReference type="EMBL" id="KQ964246">
    <property type="protein sequence ID" value="KXJ95077.1"/>
    <property type="molecule type" value="Genomic_DNA"/>
</dbReference>
<keyword evidence="3" id="KW-1185">Reference proteome</keyword>
<evidence type="ECO:0000313" key="2">
    <source>
        <dbReference type="EMBL" id="KXJ95077.1"/>
    </source>
</evidence>
<organism evidence="2 3">
    <name type="scientific">Microdochium bolleyi</name>
    <dbReference type="NCBI Taxonomy" id="196109"/>
    <lineage>
        <taxon>Eukaryota</taxon>
        <taxon>Fungi</taxon>
        <taxon>Dikarya</taxon>
        <taxon>Ascomycota</taxon>
        <taxon>Pezizomycotina</taxon>
        <taxon>Sordariomycetes</taxon>
        <taxon>Xylariomycetidae</taxon>
        <taxon>Xylariales</taxon>
        <taxon>Microdochiaceae</taxon>
        <taxon>Microdochium</taxon>
    </lineage>
</organism>
<feature type="transmembrane region" description="Helical" evidence="1">
    <location>
        <begin position="22"/>
        <end position="40"/>
    </location>
</feature>
<reference evidence="3" key="1">
    <citation type="submission" date="2016-02" db="EMBL/GenBank/DDBJ databases">
        <title>Draft genome sequence of Microdochium bolleyi, a fungal endophyte of beachgrass.</title>
        <authorList>
            <consortium name="DOE Joint Genome Institute"/>
            <person name="David A.S."/>
            <person name="May G."/>
            <person name="Haridas S."/>
            <person name="Lim J."/>
            <person name="Wang M."/>
            <person name="Labutti K."/>
            <person name="Lipzen A."/>
            <person name="Barry K."/>
            <person name="Grigoriev I.V."/>
        </authorList>
    </citation>
    <scope>NUCLEOTIDE SEQUENCE [LARGE SCALE GENOMIC DNA]</scope>
    <source>
        <strain evidence="3">J235TASD1</strain>
    </source>
</reference>
<evidence type="ECO:0000313" key="3">
    <source>
        <dbReference type="Proteomes" id="UP000070501"/>
    </source>
</evidence>
<dbReference type="AlphaFoldDB" id="A0A136JD55"/>
<dbReference type="Proteomes" id="UP000070501">
    <property type="component" value="Unassembled WGS sequence"/>
</dbReference>
<gene>
    <name evidence="2" type="ORF">Micbo1qcDRAFT_24126</name>
</gene>
<name>A0A136JD55_9PEZI</name>
<dbReference type="InParanoid" id="A0A136JD55"/>
<evidence type="ECO:0000256" key="1">
    <source>
        <dbReference type="SAM" id="Phobius"/>
    </source>
</evidence>
<keyword evidence="1" id="KW-0472">Membrane</keyword>
<sequence length="91" mass="10397">MVVGCSVWVCISCVVCRVSRALLRRLFFIILLPALLRATTKEKETLGNKRFVKTAHLSCLVCRRVALFPLSVLEESKAFAMYLPLLFIIFY</sequence>